<proteinExistence type="predicted"/>
<evidence type="ECO:0000313" key="3">
    <source>
        <dbReference type="Proteomes" id="UP000739538"/>
    </source>
</evidence>
<protein>
    <submittedName>
        <fullName evidence="2">Uncharacterized protein</fullName>
    </submittedName>
</protein>
<sequence>MSERKEGRRRLSPVRLALLSLTVEVPFTSAGHQRLGWEGIWSEVGETDSTVPGRTESVLPEFVAARASQTQPVLAGLAWGPALAATSAAAATADASTAALGAGAGVELTPARRRAAQPSPAEQPSVELTQAWRRAQDTLAPLVASVGDRLFHAAVPACLSAGLVVLGLHFAPLYVFWYPILCGVFVFGVAVWGWEVGLRGEDAAVELLMGRKLERWAQRVEAAGRVLLGTAVGLLLASSGRAEGGSAFVVSAFGLIVLATVAWRRGLPPFLRLWLLVGMGTLLGRWLG</sequence>
<comment type="caution">
    <text evidence="2">The sequence shown here is derived from an EMBL/GenBank/DDBJ whole genome shotgun (WGS) entry which is preliminary data.</text>
</comment>
<keyword evidence="1" id="KW-0812">Transmembrane</keyword>
<feature type="transmembrane region" description="Helical" evidence="1">
    <location>
        <begin position="244"/>
        <end position="263"/>
    </location>
</feature>
<keyword evidence="1" id="KW-1133">Transmembrane helix</keyword>
<dbReference type="AlphaFoldDB" id="A0A956NBR7"/>
<dbReference type="EMBL" id="JAGQHS010000014">
    <property type="protein sequence ID" value="MCA9755028.1"/>
    <property type="molecule type" value="Genomic_DNA"/>
</dbReference>
<keyword evidence="1" id="KW-0472">Membrane</keyword>
<feature type="transmembrane region" description="Helical" evidence="1">
    <location>
        <begin position="176"/>
        <end position="198"/>
    </location>
</feature>
<dbReference type="Proteomes" id="UP000739538">
    <property type="component" value="Unassembled WGS sequence"/>
</dbReference>
<evidence type="ECO:0000256" key="1">
    <source>
        <dbReference type="SAM" id="Phobius"/>
    </source>
</evidence>
<feature type="transmembrane region" description="Helical" evidence="1">
    <location>
        <begin position="219"/>
        <end position="238"/>
    </location>
</feature>
<reference evidence="2" key="2">
    <citation type="journal article" date="2021" name="Microbiome">
        <title>Successional dynamics and alternative stable states in a saline activated sludge microbial community over 9 years.</title>
        <authorList>
            <person name="Wang Y."/>
            <person name="Ye J."/>
            <person name="Ju F."/>
            <person name="Liu L."/>
            <person name="Boyd J.A."/>
            <person name="Deng Y."/>
            <person name="Parks D.H."/>
            <person name="Jiang X."/>
            <person name="Yin X."/>
            <person name="Woodcroft B.J."/>
            <person name="Tyson G.W."/>
            <person name="Hugenholtz P."/>
            <person name="Polz M.F."/>
            <person name="Zhang T."/>
        </authorList>
    </citation>
    <scope>NUCLEOTIDE SEQUENCE</scope>
    <source>
        <strain evidence="2">HKST-UBA02</strain>
    </source>
</reference>
<feature type="transmembrane region" description="Helical" evidence="1">
    <location>
        <begin position="270"/>
        <end position="287"/>
    </location>
</feature>
<evidence type="ECO:0000313" key="2">
    <source>
        <dbReference type="EMBL" id="MCA9755028.1"/>
    </source>
</evidence>
<accession>A0A956NBR7</accession>
<reference evidence="2" key="1">
    <citation type="submission" date="2020-04" db="EMBL/GenBank/DDBJ databases">
        <authorList>
            <person name="Zhang T."/>
        </authorList>
    </citation>
    <scope>NUCLEOTIDE SEQUENCE</scope>
    <source>
        <strain evidence="2">HKST-UBA02</strain>
    </source>
</reference>
<organism evidence="2 3">
    <name type="scientific">Eiseniibacteriota bacterium</name>
    <dbReference type="NCBI Taxonomy" id="2212470"/>
    <lineage>
        <taxon>Bacteria</taxon>
        <taxon>Candidatus Eiseniibacteriota</taxon>
    </lineage>
</organism>
<gene>
    <name evidence="2" type="ORF">KDA27_04435</name>
</gene>
<feature type="transmembrane region" description="Helical" evidence="1">
    <location>
        <begin position="150"/>
        <end position="170"/>
    </location>
</feature>
<name>A0A956NBR7_UNCEI</name>